<evidence type="ECO:0000259" key="8">
    <source>
        <dbReference type="PROSITE" id="PS50928"/>
    </source>
</evidence>
<dbReference type="SUPFAM" id="SSF161098">
    <property type="entry name" value="MetI-like"/>
    <property type="match status" value="1"/>
</dbReference>
<accession>A0AB73T1C9</accession>
<dbReference type="GO" id="GO:0005886">
    <property type="term" value="C:plasma membrane"/>
    <property type="evidence" value="ECO:0007669"/>
    <property type="project" value="UniProtKB-SubCell"/>
</dbReference>
<gene>
    <name evidence="9" type="ORF">C7383_11124</name>
</gene>
<dbReference type="CDD" id="cd06261">
    <property type="entry name" value="TM_PBP2"/>
    <property type="match status" value="1"/>
</dbReference>
<dbReference type="Pfam" id="PF00528">
    <property type="entry name" value="BPD_transp_1"/>
    <property type="match status" value="1"/>
</dbReference>
<dbReference type="PANTHER" id="PTHR43744:SF12">
    <property type="entry name" value="ABC TRANSPORTER PERMEASE PROTEIN MG189-RELATED"/>
    <property type="match status" value="1"/>
</dbReference>
<protein>
    <submittedName>
        <fullName evidence="9">Carbohydrate ABC transporter membrane protein 2 (CUT1 family)</fullName>
    </submittedName>
</protein>
<keyword evidence="2 7" id="KW-0813">Transport</keyword>
<dbReference type="PANTHER" id="PTHR43744">
    <property type="entry name" value="ABC TRANSPORTER PERMEASE PROTEIN MG189-RELATED-RELATED"/>
    <property type="match status" value="1"/>
</dbReference>
<evidence type="ECO:0000256" key="3">
    <source>
        <dbReference type="ARBA" id="ARBA00022475"/>
    </source>
</evidence>
<feature type="transmembrane region" description="Helical" evidence="7">
    <location>
        <begin position="151"/>
        <end position="175"/>
    </location>
</feature>
<dbReference type="InterPro" id="IPR000515">
    <property type="entry name" value="MetI-like"/>
</dbReference>
<organism evidence="9 10">
    <name type="scientific">Murimonas intestini</name>
    <dbReference type="NCBI Taxonomy" id="1337051"/>
    <lineage>
        <taxon>Bacteria</taxon>
        <taxon>Bacillati</taxon>
        <taxon>Bacillota</taxon>
        <taxon>Clostridia</taxon>
        <taxon>Lachnospirales</taxon>
        <taxon>Lachnospiraceae</taxon>
        <taxon>Murimonas</taxon>
    </lineage>
</organism>
<feature type="transmembrane region" description="Helical" evidence="7">
    <location>
        <begin position="123"/>
        <end position="145"/>
    </location>
</feature>
<sequence>MSKEKTIAKKSVKTKEERKRRINAAVNQVLISLVVFLFVIPLLFMLVTALKPADQVMVKPFKLVADHLAWENIARAWTSINFPRFLLNSVLVGICCTMLTIMTSTMSAYAFARLKFKGRDILFLAYLGTLMIPQQVLILPLYLILKQIGWYNSYLALIVPPAFTAFGTFLMRQFFVTIPFEVEEAAKIDGCNPFRLYWNIMLPLAKPGIASLAIFSFVDNWKSFLWPLIVTSKENLKTIPLGLYMFKGQYGTDWSALMCATTIAIIPSFIIYLLFQNYLQEGIAMTGMGGK</sequence>
<comment type="similarity">
    <text evidence="7">Belongs to the binding-protein-dependent transport system permease family.</text>
</comment>
<evidence type="ECO:0000313" key="9">
    <source>
        <dbReference type="EMBL" id="PWJ73694.1"/>
    </source>
</evidence>
<dbReference type="AlphaFoldDB" id="A0AB73T1C9"/>
<dbReference type="Proteomes" id="UP000245412">
    <property type="component" value="Unassembled WGS sequence"/>
</dbReference>
<evidence type="ECO:0000256" key="6">
    <source>
        <dbReference type="ARBA" id="ARBA00023136"/>
    </source>
</evidence>
<keyword evidence="10" id="KW-1185">Reference proteome</keyword>
<keyword evidence="3" id="KW-1003">Cell membrane</keyword>
<reference evidence="9 10" key="1">
    <citation type="submission" date="2018-05" db="EMBL/GenBank/DDBJ databases">
        <authorList>
            <person name="Goeker M."/>
            <person name="Huntemann M."/>
            <person name="Clum A."/>
            <person name="Pillay M."/>
            <person name="Palaniappan K."/>
            <person name="Varghese N."/>
            <person name="Mikhailova N."/>
            <person name="Stamatis D."/>
            <person name="Reddy T."/>
            <person name="Daum C."/>
            <person name="Shapiro N."/>
            <person name="Ivanova N."/>
            <person name="Kyrpides N."/>
            <person name="Woyke T."/>
        </authorList>
    </citation>
    <scope>NUCLEOTIDE SEQUENCE [LARGE SCALE GENOMIC DNA]</scope>
    <source>
        <strain evidence="9 10">DSM 26524</strain>
    </source>
</reference>
<evidence type="ECO:0000256" key="7">
    <source>
        <dbReference type="RuleBase" id="RU363032"/>
    </source>
</evidence>
<feature type="transmembrane region" description="Helical" evidence="7">
    <location>
        <begin position="196"/>
        <end position="218"/>
    </location>
</feature>
<dbReference type="RefSeq" id="WP_109747495.1">
    <property type="nucleotide sequence ID" value="NZ_CABJAT010000012.1"/>
</dbReference>
<evidence type="ECO:0000256" key="1">
    <source>
        <dbReference type="ARBA" id="ARBA00004651"/>
    </source>
</evidence>
<evidence type="ECO:0000256" key="2">
    <source>
        <dbReference type="ARBA" id="ARBA00022448"/>
    </source>
</evidence>
<name>A0AB73T1C9_9FIRM</name>
<keyword evidence="4 7" id="KW-0812">Transmembrane</keyword>
<evidence type="ECO:0000256" key="5">
    <source>
        <dbReference type="ARBA" id="ARBA00022989"/>
    </source>
</evidence>
<comment type="subcellular location">
    <subcellularLocation>
        <location evidence="1 7">Cell membrane</location>
        <topology evidence="1 7">Multi-pass membrane protein</topology>
    </subcellularLocation>
</comment>
<dbReference type="InterPro" id="IPR035906">
    <property type="entry name" value="MetI-like_sf"/>
</dbReference>
<evidence type="ECO:0000313" key="10">
    <source>
        <dbReference type="Proteomes" id="UP000245412"/>
    </source>
</evidence>
<feature type="transmembrane region" description="Helical" evidence="7">
    <location>
        <begin position="29"/>
        <end position="50"/>
    </location>
</feature>
<evidence type="ECO:0000256" key="4">
    <source>
        <dbReference type="ARBA" id="ARBA00022692"/>
    </source>
</evidence>
<dbReference type="PROSITE" id="PS50928">
    <property type="entry name" value="ABC_TM1"/>
    <property type="match status" value="1"/>
</dbReference>
<keyword evidence="5 7" id="KW-1133">Transmembrane helix</keyword>
<feature type="transmembrane region" description="Helical" evidence="7">
    <location>
        <begin position="85"/>
        <end position="111"/>
    </location>
</feature>
<dbReference type="Gene3D" id="1.10.3720.10">
    <property type="entry name" value="MetI-like"/>
    <property type="match status" value="1"/>
</dbReference>
<feature type="transmembrane region" description="Helical" evidence="7">
    <location>
        <begin position="254"/>
        <end position="275"/>
    </location>
</feature>
<comment type="caution">
    <text evidence="9">The sequence shown here is derived from an EMBL/GenBank/DDBJ whole genome shotgun (WGS) entry which is preliminary data.</text>
</comment>
<proteinExistence type="inferred from homology"/>
<feature type="domain" description="ABC transmembrane type-1" evidence="8">
    <location>
        <begin position="86"/>
        <end position="275"/>
    </location>
</feature>
<keyword evidence="6 7" id="KW-0472">Membrane</keyword>
<dbReference type="EMBL" id="QGGY01000011">
    <property type="protein sequence ID" value="PWJ73694.1"/>
    <property type="molecule type" value="Genomic_DNA"/>
</dbReference>
<dbReference type="GO" id="GO:0055085">
    <property type="term" value="P:transmembrane transport"/>
    <property type="evidence" value="ECO:0007669"/>
    <property type="project" value="InterPro"/>
</dbReference>